<geneLocation type="plasmid" evidence="2">
    <name>p-HB236076</name>
</geneLocation>
<evidence type="ECO:0000313" key="2">
    <source>
        <dbReference type="EMBL" id="XDK26839.1"/>
    </source>
</evidence>
<keyword evidence="1" id="KW-1133">Transmembrane helix</keyword>
<feature type="transmembrane region" description="Helical" evidence="1">
    <location>
        <begin position="22"/>
        <end position="43"/>
    </location>
</feature>
<name>A0AB39HFN5_9VIBR</name>
<dbReference type="AlphaFoldDB" id="A0AB39HFN5"/>
<organism evidence="2">
    <name type="scientific">Vibrio sp. HB236076</name>
    <dbReference type="NCBI Taxonomy" id="3232307"/>
    <lineage>
        <taxon>Bacteria</taxon>
        <taxon>Pseudomonadati</taxon>
        <taxon>Pseudomonadota</taxon>
        <taxon>Gammaproteobacteria</taxon>
        <taxon>Vibrionales</taxon>
        <taxon>Vibrionaceae</taxon>
        <taxon>Vibrio</taxon>
    </lineage>
</organism>
<feature type="transmembrane region" description="Helical" evidence="1">
    <location>
        <begin position="71"/>
        <end position="92"/>
    </location>
</feature>
<sequence length="306" mass="34387">MNLGDVAKSLTSYVYEKATSPFLWIFAVCFFLDHWNDLLVLFFSEDDIYAKISYISNSIEMSTILNSTESSFYYILTPLLSALVISFSYPLLNIFASVCYDFSLYARNNISFYFDSKKFLSRSDSLELKDERTELIETFTKQLQDNQKQLRESQKQFMNSQSNCAALFCALGFSKGFESLLPYSDLFSSFVAKTEQHRDLLIGLGALNSQHSGASNVKVSNLITGLGTLDFLPSLEHLSDEQILNVVIELVESGAIVPTYRRVGGGKDKVTTDTIITLSPNGRRFVQSMNFIRNGNFSGAVNTSQQ</sequence>
<dbReference type="EMBL" id="CP162602">
    <property type="protein sequence ID" value="XDK26839.1"/>
    <property type="molecule type" value="Genomic_DNA"/>
</dbReference>
<evidence type="ECO:0000256" key="1">
    <source>
        <dbReference type="SAM" id="Phobius"/>
    </source>
</evidence>
<keyword evidence="1" id="KW-0812">Transmembrane</keyword>
<proteinExistence type="predicted"/>
<dbReference type="RefSeq" id="WP_306099753.1">
    <property type="nucleotide sequence ID" value="NZ_CP162602.1"/>
</dbReference>
<protein>
    <submittedName>
        <fullName evidence="2">Uncharacterized protein</fullName>
    </submittedName>
</protein>
<keyword evidence="2" id="KW-0614">Plasmid</keyword>
<gene>
    <name evidence="2" type="ORF">AB0763_13720</name>
</gene>
<accession>A0AB39HFN5</accession>
<keyword evidence="1" id="KW-0472">Membrane</keyword>
<reference evidence="2" key="1">
    <citation type="submission" date="2024-07" db="EMBL/GenBank/DDBJ databases">
        <title>Genome Analysis of a Potential Novel Vibrio Species Secreting pH- and Thermo-stable Alginate Lyase and its Application in Producing Alginate Oligosaccharides.</title>
        <authorList>
            <person name="Huang H."/>
            <person name="Bao K."/>
        </authorList>
    </citation>
    <scope>NUCLEOTIDE SEQUENCE</scope>
    <source>
        <strain evidence="2">HB236076</strain>
        <plasmid evidence="2">p-HB236076</plasmid>
    </source>
</reference>
<dbReference type="KEGG" id="vih:AB0763_13720"/>